<dbReference type="GeneID" id="36331244"/>
<accession>A0A1X6MTZ9</accession>
<dbReference type="PANTHER" id="PTHR12658">
    <property type="entry name" value="BETA-TUBULIN COFACTOR D"/>
    <property type="match status" value="1"/>
</dbReference>
<dbReference type="InterPro" id="IPR021133">
    <property type="entry name" value="HEAT_type_2"/>
</dbReference>
<feature type="domain" description="Tubulin-folding cofactor D ARM repeats" evidence="4">
    <location>
        <begin position="320"/>
        <end position="524"/>
    </location>
</feature>
<dbReference type="GO" id="GO:0005096">
    <property type="term" value="F:GTPase activator activity"/>
    <property type="evidence" value="ECO:0007669"/>
    <property type="project" value="InterPro"/>
</dbReference>
<protein>
    <submittedName>
        <fullName evidence="5">Uncharacterized protein</fullName>
    </submittedName>
</protein>
<dbReference type="GO" id="GO:0007023">
    <property type="term" value="P:post-chaperonin tubulin folding pathway"/>
    <property type="evidence" value="ECO:0007669"/>
    <property type="project" value="InterPro"/>
</dbReference>
<dbReference type="AlphaFoldDB" id="A0A1X6MTZ9"/>
<dbReference type="Proteomes" id="UP000194127">
    <property type="component" value="Unassembled WGS sequence"/>
</dbReference>
<evidence type="ECO:0000259" key="4">
    <source>
        <dbReference type="Pfam" id="PF25767"/>
    </source>
</evidence>
<evidence type="ECO:0000313" key="6">
    <source>
        <dbReference type="Proteomes" id="UP000194127"/>
    </source>
</evidence>
<dbReference type="GO" id="GO:0007021">
    <property type="term" value="P:tubulin complex assembly"/>
    <property type="evidence" value="ECO:0007669"/>
    <property type="project" value="InterPro"/>
</dbReference>
<reference evidence="5 6" key="1">
    <citation type="submission" date="2017-04" db="EMBL/GenBank/DDBJ databases">
        <title>Genome Sequence of the Model Brown-Rot Fungus Postia placenta SB12.</title>
        <authorList>
            <consortium name="DOE Joint Genome Institute"/>
            <person name="Gaskell J."/>
            <person name="Kersten P."/>
            <person name="Larrondo L.F."/>
            <person name="Canessa P."/>
            <person name="Martinez D."/>
            <person name="Hibbett D."/>
            <person name="Schmoll M."/>
            <person name="Kubicek C.P."/>
            <person name="Martinez A.T."/>
            <person name="Yadav J."/>
            <person name="Master E."/>
            <person name="Magnuson J.K."/>
            <person name="James T."/>
            <person name="Yaver D."/>
            <person name="Berka R."/>
            <person name="Labutti K."/>
            <person name="Lipzen A."/>
            <person name="Aerts A."/>
            <person name="Barry K."/>
            <person name="Henrissat B."/>
            <person name="Blanchette R."/>
            <person name="Grigoriev I."/>
            <person name="Cullen D."/>
        </authorList>
    </citation>
    <scope>NUCLEOTIDE SEQUENCE [LARGE SCALE GENOMIC DNA]</scope>
    <source>
        <strain evidence="5 6">MAD-698-R-SB12</strain>
    </source>
</reference>
<sequence length="1146" mass="127405">MEDVDSSEDRLFATFDNYQEFLDTQRTLLSSDILEEPGAVADREESLLLNKLIGTLNEYQEQAYLLDPFLEQLVTPVVEALKRHARALIEDQSTDVKGTRVSRVAQLLYTYIKCGLTSSPSAKFFPHEIADLSIVLEYISSPRSPSQDPAQWSLRYVVLLWLSLICMIPFDLEQFDDRDQLGQTAIMMEALGKSYLAKAGLEREGASILLARFYMRKDTCVNFPAFLEWATSFMKSPTDPFPAIGILQVLCEIAKAGSAEQVSTHVATLLEVVNAVQESQSLMGNSLIRKLRTKLISRIALRLLPATFSAARTRGRALTAHHEVDSNKEHSAEEEIDVPEEVESILEELFKALQDKDTIVRWSAAKGAARISERLPAEFIEQVVDTVIGLFSIHSIAAASIYDMPSIAEGTWHGACLACAEIARRGLIADEKLPDLIGWLCKALYFDIRKGAHSIGSSVRDAACYVLWSLARAQRTSALAPHAENLSRRLVAVSLFDREIHIRRAASATFQEYVGRTSLFAHGIDVLRKTDFYAVGIRRHAFLVAAREVAEHEAYRPFLIDHLLTITIRHWDPAMRLLGAQSLRAICELELPALGPKAAERASLFAMGPDTSDIHGSLLALTEISSAYREAERSFELECRKIFASLSQVPLNIIESPRHELVTAAACSLIASSISASEIDLEKTSVPHWRKIVDIGLKSRSTIVQEAAATAMAAVSKLVDCSADALLDGLTDYTSDERGDVGSWVRIACVKGLTTFAETMFGHARELPNFPEYFPASRYHDAVGGILKQGVERLDNVRQQAGECFLRLLRLQLPQVTHAEEWQIQGAENMKKLEGEIIGWNDGETLFPKAVSLLEIERYREAILAGLVLSASTKTDSTQRPVTRSLVTYAQSLPLVATPSTRYDLCGLAKDLLAPAAQNLSANNVVVPILQTFNVLLEADAFDPLPEQPSGLDSLRSLLRIASRNVARLKNLQRIMMSMRIVVNILPLEPLRAECVAQLPSFLTHQYPKVRADTAEHLYLVLQSKYLGFETDGIEEVLLETEWFVFRSLSTACPLTLNIPGRRAIHTPYKARQKYVLGYFQAQLHEQDWHLAVSRNDGPDRFNDVVYNNCNTISVGIKTSEYVDLRGNATLNSSTCSHLYCNSCAP</sequence>
<dbReference type="GO" id="GO:0000226">
    <property type="term" value="P:microtubule cytoskeleton organization"/>
    <property type="evidence" value="ECO:0007669"/>
    <property type="project" value="TreeGrafter"/>
</dbReference>
<dbReference type="InterPro" id="IPR033162">
    <property type="entry name" value="TBCD"/>
</dbReference>
<dbReference type="STRING" id="670580.A0A1X6MTZ9"/>
<dbReference type="PANTHER" id="PTHR12658:SF0">
    <property type="entry name" value="TUBULIN-SPECIFIC CHAPERONE D"/>
    <property type="match status" value="1"/>
</dbReference>
<dbReference type="InterPro" id="IPR022577">
    <property type="entry name" value="TBCD_C"/>
</dbReference>
<dbReference type="PROSITE" id="PS50077">
    <property type="entry name" value="HEAT_REPEAT"/>
    <property type="match status" value="1"/>
</dbReference>
<gene>
    <name evidence="5" type="ORF">POSPLADRAFT_1149377</name>
</gene>
<keyword evidence="1" id="KW-0143">Chaperone</keyword>
<keyword evidence="6" id="KW-1185">Reference proteome</keyword>
<proteinExistence type="predicted"/>
<dbReference type="Gene3D" id="1.25.10.10">
    <property type="entry name" value="Leucine-rich Repeat Variant"/>
    <property type="match status" value="1"/>
</dbReference>
<name>A0A1X6MTZ9_9APHY</name>
<organism evidence="5 6">
    <name type="scientific">Postia placenta MAD-698-R-SB12</name>
    <dbReference type="NCBI Taxonomy" id="670580"/>
    <lineage>
        <taxon>Eukaryota</taxon>
        <taxon>Fungi</taxon>
        <taxon>Dikarya</taxon>
        <taxon>Basidiomycota</taxon>
        <taxon>Agaricomycotina</taxon>
        <taxon>Agaricomycetes</taxon>
        <taxon>Polyporales</taxon>
        <taxon>Adustoporiaceae</taxon>
        <taxon>Rhodonia</taxon>
    </lineage>
</organism>
<dbReference type="InterPro" id="IPR011989">
    <property type="entry name" value="ARM-like"/>
</dbReference>
<dbReference type="InterPro" id="IPR016024">
    <property type="entry name" value="ARM-type_fold"/>
</dbReference>
<feature type="repeat" description="HEAT" evidence="2">
    <location>
        <begin position="345"/>
        <end position="382"/>
    </location>
</feature>
<dbReference type="SUPFAM" id="SSF48371">
    <property type="entry name" value="ARM repeat"/>
    <property type="match status" value="1"/>
</dbReference>
<feature type="domain" description="Tubulin-folding cofactor D C-terminal" evidence="3">
    <location>
        <begin position="780"/>
        <end position="974"/>
    </location>
</feature>
<dbReference type="GO" id="GO:0048487">
    <property type="term" value="F:beta-tubulin binding"/>
    <property type="evidence" value="ECO:0007669"/>
    <property type="project" value="InterPro"/>
</dbReference>
<dbReference type="RefSeq" id="XP_024336632.1">
    <property type="nucleotide sequence ID" value="XM_024486295.1"/>
</dbReference>
<evidence type="ECO:0000256" key="2">
    <source>
        <dbReference type="PROSITE-ProRule" id="PRU00103"/>
    </source>
</evidence>
<dbReference type="Pfam" id="PF23579">
    <property type="entry name" value="ARM_TBCD"/>
    <property type="match status" value="1"/>
</dbReference>
<dbReference type="Pfam" id="PF12612">
    <property type="entry name" value="TFCD_C"/>
    <property type="match status" value="1"/>
</dbReference>
<dbReference type="OrthoDB" id="1735853at2759"/>
<evidence type="ECO:0000259" key="3">
    <source>
        <dbReference type="Pfam" id="PF12612"/>
    </source>
</evidence>
<evidence type="ECO:0000256" key="1">
    <source>
        <dbReference type="ARBA" id="ARBA00023186"/>
    </source>
</evidence>
<dbReference type="Pfam" id="PF25767">
    <property type="entry name" value="ARM_TBCD_2nd"/>
    <property type="match status" value="1"/>
</dbReference>
<dbReference type="InterPro" id="IPR058033">
    <property type="entry name" value="ARM_TBCD_2nd"/>
</dbReference>
<dbReference type="EMBL" id="KZ110601">
    <property type="protein sequence ID" value="OSX59838.1"/>
    <property type="molecule type" value="Genomic_DNA"/>
</dbReference>
<evidence type="ECO:0000313" key="5">
    <source>
        <dbReference type="EMBL" id="OSX59838.1"/>
    </source>
</evidence>